<evidence type="ECO:0000256" key="8">
    <source>
        <dbReference type="ARBA" id="ARBA00023055"/>
    </source>
</evidence>
<keyword evidence="14" id="KW-1185">Reference proteome</keyword>
<dbReference type="Proteomes" id="UP000274131">
    <property type="component" value="Unassembled WGS sequence"/>
</dbReference>
<feature type="compositionally biased region" description="Polar residues" evidence="12">
    <location>
        <begin position="964"/>
        <end position="973"/>
    </location>
</feature>
<dbReference type="PANTHER" id="PTHR13190:SF1">
    <property type="entry name" value="AUTOPHAGY-RELATED 2, ISOFORM A"/>
    <property type="match status" value="1"/>
</dbReference>
<dbReference type="GO" id="GO:0005789">
    <property type="term" value="C:endoplasmic reticulum membrane"/>
    <property type="evidence" value="ECO:0007669"/>
    <property type="project" value="UniProtKB-SubCell"/>
</dbReference>
<keyword evidence="5" id="KW-0813">Transport</keyword>
<feature type="region of interest" description="Disordered" evidence="12">
    <location>
        <begin position="578"/>
        <end position="623"/>
    </location>
</feature>
<comment type="catalytic activity">
    <reaction evidence="10">
        <text>a 1,2-diacyl-sn-glycero-3-phospho-L-serine(in) = a 1,2-diacyl-sn-glycero-3-phospho-L-serine(out)</text>
        <dbReference type="Rhea" id="RHEA:38663"/>
        <dbReference type="ChEBI" id="CHEBI:57262"/>
    </reaction>
</comment>
<dbReference type="GO" id="GO:0034727">
    <property type="term" value="P:piecemeal microautophagy of the nucleus"/>
    <property type="evidence" value="ECO:0007669"/>
    <property type="project" value="TreeGrafter"/>
</dbReference>
<dbReference type="GO" id="GO:0034045">
    <property type="term" value="C:phagophore assembly site membrane"/>
    <property type="evidence" value="ECO:0007669"/>
    <property type="project" value="UniProtKB-SubCell"/>
</dbReference>
<dbReference type="GO" id="GO:0000422">
    <property type="term" value="P:autophagy of mitochondrion"/>
    <property type="evidence" value="ECO:0007669"/>
    <property type="project" value="TreeGrafter"/>
</dbReference>
<evidence type="ECO:0000256" key="2">
    <source>
        <dbReference type="ARBA" id="ARBA00004623"/>
    </source>
</evidence>
<dbReference type="EMBL" id="UXUI01008808">
    <property type="protein sequence ID" value="VDD92422.1"/>
    <property type="molecule type" value="Genomic_DNA"/>
</dbReference>
<feature type="compositionally biased region" description="Low complexity" evidence="12">
    <location>
        <begin position="578"/>
        <end position="587"/>
    </location>
</feature>
<sequence length="1257" mass="139069">MSLIDRISSLLVRVPFYKGYSFSSDKSSWGTRPLYSGNSIGSGVLGIQESQEKICFILKCPVWTVNVRFPAVFSLSERIPYWMSHLRNETLRLEFHNVVLELPVSEITQLCRLGRVTLSASELLGFFFGVNSVSQFDGDDMEFLYASCRRKEQGDGVRIQFDYDFRDSSLEDGKLNECLKETSSEELVGGFKRELDHESLNSDQGASFLKKEDVVSCAANGDSPFSVDVTFYEGGEVKRVGKREELSAFGNRSTKHSHLRIKVFTGYLKLQLPSHHFCEVLYNRLVNDFALWEWSSPLLKQFFSSRGERLADDSEKSDKGKSLETTTGDSANVFVSKPSVKEMNVCIEPNSSQDVPYELVVDDNVAIALHSSYEAGKNFKNTVVAFSLKNSTCHIEPFSNSGNRWVTKLVDFLKIEDYLVEGYSQPSIDAEIHVHLASTTLACSHLDSETSLKFLVGSSDLSCNISSNSKRYKFGCILEESSLLLGTCGDRSSKVSSGKSSVPQTRPYFVKLVSLDNLNFEVLADGTLFDQDSSSAERMQTPCKVTCSHGSIKLYACADSLTLFLNLLLSAAEAKQSGTASTSSSNSPQPPDEGSFGSAYHPDLEVGSLSNGPSLSDETNTSFPKDENCTDLLCEDFLLIGVSSGSGIMSSSQEEPQVHLYDKENEGSLDVDVGFIEIPNEKNYMMPSKIKSMTTSVMCTVQDLSLELHFFGGNDFGPERDQEKAYSDKAFRSGQGCDQRVLEEEKGGPYRDYSVHVVFELSKMNYEYGFIKSATPLNYHYFTVKNIEVRNRLRTSRIDKLMLQYSSAEVPRRDSAPILAVRLVENQRSEAKLRVSLLPLRLYLDVDTLEFLYDFFTEALSFFTSSGYVVTESAARQEKILSRRTVSSSHSASEIYVEDFNAKSPPLIQSNDSTGHLSGEKGSKPMMNLDYVGSSSLPNRDFSSSLLSYEPGDKGIGSIGSAPTVEQQNSDAEGSSCYHLDSKLYPPLDERRFSGSDLQREDGLYFKEFTFSPSVLIRLDFDSQRVVSHRGALVTLITALTNLQCAEIILRDLHNVDGMVGIKRCIDFAFKEWTRDIGSNQYTQLISSYAPLSTLVQLGKGLKDLLVMPVDEYRKEDGHVVRGLQRGAQSFGFSTAAALVDVTRKMFGGIQGLAEFALSVVSTERSSSDMSSKRISLAGQGRPSDLKQGFHMALETAKEGVLALQKGAEQSTSIARGPVGYIREFPPALLGTVAVGTKMAVQLLDGLKSQLEPAAYQ</sequence>
<dbReference type="GO" id="GO:0043495">
    <property type="term" value="F:protein-membrane adaptor activity"/>
    <property type="evidence" value="ECO:0007669"/>
    <property type="project" value="TreeGrafter"/>
</dbReference>
<dbReference type="InterPro" id="IPR026849">
    <property type="entry name" value="ATG2"/>
</dbReference>
<keyword evidence="8" id="KW-0445">Lipid transport</keyword>
<evidence type="ECO:0000313" key="14">
    <source>
        <dbReference type="Proteomes" id="UP000274131"/>
    </source>
</evidence>
<keyword evidence="6" id="KW-0256">Endoplasmic reticulum</keyword>
<evidence type="ECO:0000256" key="6">
    <source>
        <dbReference type="ARBA" id="ARBA00022824"/>
    </source>
</evidence>
<dbReference type="STRING" id="51028.A0A158QB02"/>
<comment type="similarity">
    <text evidence="3">Belongs to the ATG2 family.</text>
</comment>
<dbReference type="Pfam" id="PF13329">
    <property type="entry name" value="ATG2_CAD"/>
    <property type="match status" value="1"/>
</dbReference>
<evidence type="ECO:0000256" key="9">
    <source>
        <dbReference type="ARBA" id="ARBA00023136"/>
    </source>
</evidence>
<dbReference type="AlphaFoldDB" id="A0A158QB02"/>
<accession>A0A158QB02</accession>
<dbReference type="PANTHER" id="PTHR13190">
    <property type="entry name" value="AUTOPHAGY-RELATED 2, ISOFORM A"/>
    <property type="match status" value="1"/>
</dbReference>
<name>A0A158QB02_ENTVE</name>
<comment type="subcellular location">
    <subcellularLocation>
        <location evidence="1">Endoplasmic reticulum membrane</location>
        <topology evidence="1">Peripheral membrane protein</topology>
    </subcellularLocation>
    <subcellularLocation>
        <location evidence="2">Preautophagosomal structure membrane</location>
        <topology evidence="2">Peripheral membrane protein</topology>
    </subcellularLocation>
</comment>
<feature type="compositionally biased region" description="Polar residues" evidence="12">
    <location>
        <begin position="608"/>
        <end position="623"/>
    </location>
</feature>
<organism evidence="15">
    <name type="scientific">Enterobius vermicularis</name>
    <name type="common">Human pinworm</name>
    <dbReference type="NCBI Taxonomy" id="51028"/>
    <lineage>
        <taxon>Eukaryota</taxon>
        <taxon>Metazoa</taxon>
        <taxon>Ecdysozoa</taxon>
        <taxon>Nematoda</taxon>
        <taxon>Chromadorea</taxon>
        <taxon>Rhabditida</taxon>
        <taxon>Spirurina</taxon>
        <taxon>Oxyuridomorpha</taxon>
        <taxon>Oxyuroidea</taxon>
        <taxon>Oxyuridae</taxon>
        <taxon>Enterobius</taxon>
    </lineage>
</organism>
<reference evidence="15" key="1">
    <citation type="submission" date="2016-04" db="UniProtKB">
        <authorList>
            <consortium name="WormBaseParasite"/>
        </authorList>
    </citation>
    <scope>IDENTIFICATION</scope>
</reference>
<dbReference type="WBParaSite" id="EVEC_0000768901-mRNA-1">
    <property type="protein sequence ID" value="EVEC_0000768901-mRNA-1"/>
    <property type="gene ID" value="EVEC_0000768901"/>
</dbReference>
<feature type="region of interest" description="Disordered" evidence="12">
    <location>
        <begin position="957"/>
        <end position="976"/>
    </location>
</feature>
<gene>
    <name evidence="13" type="ORF">EVEC_LOCUS7173</name>
</gene>
<dbReference type="GO" id="GO:0061908">
    <property type="term" value="C:phagophore"/>
    <property type="evidence" value="ECO:0007669"/>
    <property type="project" value="TreeGrafter"/>
</dbReference>
<dbReference type="GO" id="GO:0000045">
    <property type="term" value="P:autophagosome assembly"/>
    <property type="evidence" value="ECO:0007669"/>
    <property type="project" value="TreeGrafter"/>
</dbReference>
<proteinExistence type="inferred from homology"/>
<evidence type="ECO:0000256" key="5">
    <source>
        <dbReference type="ARBA" id="ARBA00022448"/>
    </source>
</evidence>
<evidence type="ECO:0000313" key="13">
    <source>
        <dbReference type="EMBL" id="VDD92422.1"/>
    </source>
</evidence>
<evidence type="ECO:0000256" key="10">
    <source>
        <dbReference type="ARBA" id="ARBA00024479"/>
    </source>
</evidence>
<evidence type="ECO:0000256" key="3">
    <source>
        <dbReference type="ARBA" id="ARBA00009714"/>
    </source>
</evidence>
<comment type="catalytic activity">
    <reaction evidence="11">
        <text>a 1,2-diacyl-sn-glycero-3-phosphoethanolamine(in) = a 1,2-diacyl-sn-glycero-3-phosphoethanolamine(out)</text>
        <dbReference type="Rhea" id="RHEA:38895"/>
        <dbReference type="ChEBI" id="CHEBI:64612"/>
    </reaction>
</comment>
<evidence type="ECO:0000313" key="15">
    <source>
        <dbReference type="WBParaSite" id="EVEC_0000768901-mRNA-1"/>
    </source>
</evidence>
<evidence type="ECO:0000256" key="4">
    <source>
        <dbReference type="ARBA" id="ARBA00018070"/>
    </source>
</evidence>
<protein>
    <recommendedName>
        <fullName evidence="4">Autophagy-related protein 2</fullName>
    </recommendedName>
</protein>
<dbReference type="GO" id="GO:0061709">
    <property type="term" value="P:reticulophagy"/>
    <property type="evidence" value="ECO:0007669"/>
    <property type="project" value="TreeGrafter"/>
</dbReference>
<dbReference type="OrthoDB" id="18982at2759"/>
<dbReference type="GO" id="GO:0032266">
    <property type="term" value="F:phosphatidylinositol-3-phosphate binding"/>
    <property type="evidence" value="ECO:0007669"/>
    <property type="project" value="TreeGrafter"/>
</dbReference>
<keyword evidence="9" id="KW-0472">Membrane</keyword>
<evidence type="ECO:0000256" key="12">
    <source>
        <dbReference type="SAM" id="MobiDB-lite"/>
    </source>
</evidence>
<dbReference type="GO" id="GO:0006869">
    <property type="term" value="P:lipid transport"/>
    <property type="evidence" value="ECO:0007669"/>
    <property type="project" value="UniProtKB-KW"/>
</dbReference>
<evidence type="ECO:0000256" key="1">
    <source>
        <dbReference type="ARBA" id="ARBA00004406"/>
    </source>
</evidence>
<keyword evidence="7" id="KW-0072">Autophagy</keyword>
<evidence type="ECO:0000256" key="7">
    <source>
        <dbReference type="ARBA" id="ARBA00023006"/>
    </source>
</evidence>
<reference evidence="13 14" key="2">
    <citation type="submission" date="2018-10" db="EMBL/GenBank/DDBJ databases">
        <authorList>
            <consortium name="Pathogen Informatics"/>
        </authorList>
    </citation>
    <scope>NUCLEOTIDE SEQUENCE [LARGE SCALE GENOMIC DNA]</scope>
</reference>
<evidence type="ECO:0000256" key="11">
    <source>
        <dbReference type="ARBA" id="ARBA00024615"/>
    </source>
</evidence>
<dbReference type="GO" id="GO:0061723">
    <property type="term" value="P:glycophagy"/>
    <property type="evidence" value="ECO:0007669"/>
    <property type="project" value="TreeGrafter"/>
</dbReference>